<protein>
    <recommendedName>
        <fullName evidence="6">Mitochondrial inner membrane protein</fullName>
    </recommendedName>
</protein>
<evidence type="ECO:0000256" key="2">
    <source>
        <dbReference type="SAM" id="MobiDB-lite"/>
    </source>
</evidence>
<keyword evidence="5" id="KW-1185">Reference proteome</keyword>
<feature type="compositionally biased region" description="Basic and acidic residues" evidence="2">
    <location>
        <begin position="1"/>
        <end position="13"/>
    </location>
</feature>
<feature type="compositionally biased region" description="Polar residues" evidence="2">
    <location>
        <begin position="47"/>
        <end position="57"/>
    </location>
</feature>
<evidence type="ECO:0000256" key="3">
    <source>
        <dbReference type="SAM" id="Phobius"/>
    </source>
</evidence>
<dbReference type="Proteomes" id="UP000193207">
    <property type="component" value="Unassembled WGS sequence"/>
</dbReference>
<keyword evidence="3" id="KW-1133">Transmembrane helix</keyword>
<feature type="coiled-coil region" evidence="1">
    <location>
        <begin position="193"/>
        <end position="276"/>
    </location>
</feature>
<feature type="transmembrane region" description="Helical" evidence="3">
    <location>
        <begin position="113"/>
        <end position="134"/>
    </location>
</feature>
<accession>A0A1X6Z2B9</accession>
<keyword evidence="1" id="KW-0175">Coiled coil</keyword>
<dbReference type="Gene3D" id="1.10.287.1490">
    <property type="match status" value="1"/>
</dbReference>
<feature type="region of interest" description="Disordered" evidence="2">
    <location>
        <begin position="1"/>
        <end position="97"/>
    </location>
</feature>
<organism evidence="4 5">
    <name type="scientific">Roseovarius halotolerans</name>
    <dbReference type="NCBI Taxonomy" id="505353"/>
    <lineage>
        <taxon>Bacteria</taxon>
        <taxon>Pseudomonadati</taxon>
        <taxon>Pseudomonadota</taxon>
        <taxon>Alphaproteobacteria</taxon>
        <taxon>Rhodobacterales</taxon>
        <taxon>Roseobacteraceae</taxon>
        <taxon>Roseovarius</taxon>
    </lineage>
</organism>
<dbReference type="RefSeq" id="WP_139837399.1">
    <property type="nucleotide sequence ID" value="NZ_FWFU01000002.1"/>
</dbReference>
<name>A0A1X6Z2B9_9RHOB</name>
<dbReference type="OrthoDB" id="7659420at2"/>
<evidence type="ECO:0000313" key="5">
    <source>
        <dbReference type="Proteomes" id="UP000193207"/>
    </source>
</evidence>
<feature type="compositionally biased region" description="Polar residues" evidence="2">
    <location>
        <begin position="20"/>
        <end position="35"/>
    </location>
</feature>
<dbReference type="AlphaFoldDB" id="A0A1X6Z2B9"/>
<keyword evidence="3" id="KW-0472">Membrane</keyword>
<gene>
    <name evidence="4" type="ORF">ROH8110_02000</name>
</gene>
<evidence type="ECO:0000313" key="4">
    <source>
        <dbReference type="EMBL" id="SLN38128.1"/>
    </source>
</evidence>
<feature type="compositionally biased region" description="Basic and acidic residues" evidence="2">
    <location>
        <begin position="36"/>
        <end position="46"/>
    </location>
</feature>
<keyword evidence="3" id="KW-0812">Transmembrane</keyword>
<sequence>MTEKKSSDSKSDDVTEAASDPTTADSAETTQPESELNTKRDSRDNGDQATGPGSASDSDPEPKDTVADSHEPLSGSEKPDNTEAAHDVDPSDELPVASQPVPVEQVIVQKGGFVLTFMGGVVAAVIGFGVAQYLSGDWPFSAMTDDGAEQAVTQRLDAQSAQIEELQGRFDALSEGPDLSGLEESQAGQAAAIDTMSQRVDDVLMRLDDMEARLDDVESRPAGAGDSQAIAAEFQSELNALRDSLAQQGDEIASMVEDARTMEQNAEQTAQDAMQRAALTRVQTALDAGTGFDAALADLDAAGIAVPDALTKVAQDGVVSLARLQDRFPDAARRALAASRQATDEGASGFGSFLRTQLGARSLEPREGDDPDAILSRAEAAAREGRLKDALAEIETLPEEGRAELKAWSEDATRRLEAVAAAEALAQDMN</sequence>
<evidence type="ECO:0000256" key="1">
    <source>
        <dbReference type="SAM" id="Coils"/>
    </source>
</evidence>
<proteinExistence type="predicted"/>
<evidence type="ECO:0008006" key="6">
    <source>
        <dbReference type="Google" id="ProtNLM"/>
    </source>
</evidence>
<reference evidence="4 5" key="1">
    <citation type="submission" date="2017-03" db="EMBL/GenBank/DDBJ databases">
        <authorList>
            <person name="Afonso C.L."/>
            <person name="Miller P.J."/>
            <person name="Scott M.A."/>
            <person name="Spackman E."/>
            <person name="Goraichik I."/>
            <person name="Dimitrov K.M."/>
            <person name="Suarez D.L."/>
            <person name="Swayne D.E."/>
        </authorList>
    </citation>
    <scope>NUCLEOTIDE SEQUENCE [LARGE SCALE GENOMIC DNA]</scope>
    <source>
        <strain evidence="4 5">CECT 8110</strain>
    </source>
</reference>
<dbReference type="EMBL" id="FWFU01000002">
    <property type="protein sequence ID" value="SLN38128.1"/>
    <property type="molecule type" value="Genomic_DNA"/>
</dbReference>
<feature type="compositionally biased region" description="Basic and acidic residues" evidence="2">
    <location>
        <begin position="60"/>
        <end position="89"/>
    </location>
</feature>